<evidence type="ECO:0008006" key="3">
    <source>
        <dbReference type="Google" id="ProtNLM"/>
    </source>
</evidence>
<dbReference type="PANTHER" id="PTHR24148:SF64">
    <property type="entry name" value="HETEROKARYON INCOMPATIBILITY DOMAIN-CONTAINING PROTEIN"/>
    <property type="match status" value="1"/>
</dbReference>
<evidence type="ECO:0000313" key="2">
    <source>
        <dbReference type="Proteomes" id="UP000030678"/>
    </source>
</evidence>
<dbReference type="GeneID" id="19986511"/>
<dbReference type="Proteomes" id="UP000030678">
    <property type="component" value="Unassembled WGS sequence"/>
</dbReference>
<dbReference type="OrthoDB" id="5386682at2759"/>
<evidence type="ECO:0000313" key="1">
    <source>
        <dbReference type="EMBL" id="ETI21671.1"/>
    </source>
</evidence>
<accession>V9D4S2</accession>
<proteinExistence type="predicted"/>
<dbReference type="EMBL" id="KB822707">
    <property type="protein sequence ID" value="ETI21671.1"/>
    <property type="molecule type" value="Genomic_DNA"/>
</dbReference>
<sequence>MDRCSPYRSSGYTRAQRVIVWLGTGDEGQKKALEQLGSHSPSVQAPGELESLLALCENDYWDRIWIVQEVILAKKLLLKYDNQKIPWSSWLILHRKQPYLRVVEDVLQQCDEAVKE</sequence>
<dbReference type="HOGENOM" id="CLU_2096625_0_0_1"/>
<organism evidence="1 2">
    <name type="scientific">Cladophialophora carrionii CBS 160.54</name>
    <dbReference type="NCBI Taxonomy" id="1279043"/>
    <lineage>
        <taxon>Eukaryota</taxon>
        <taxon>Fungi</taxon>
        <taxon>Dikarya</taxon>
        <taxon>Ascomycota</taxon>
        <taxon>Pezizomycotina</taxon>
        <taxon>Eurotiomycetes</taxon>
        <taxon>Chaetothyriomycetidae</taxon>
        <taxon>Chaetothyriales</taxon>
        <taxon>Herpotrichiellaceae</taxon>
        <taxon>Cladophialophora</taxon>
    </lineage>
</organism>
<protein>
    <recommendedName>
        <fullName evidence="3">Heterokaryon incompatibility domain-containing protein</fullName>
    </recommendedName>
</protein>
<dbReference type="PANTHER" id="PTHR24148">
    <property type="entry name" value="ANKYRIN REPEAT DOMAIN-CONTAINING PROTEIN 39 HOMOLOG-RELATED"/>
    <property type="match status" value="1"/>
</dbReference>
<dbReference type="VEuPathDB" id="FungiDB:G647_08018"/>
<gene>
    <name evidence="1" type="ORF">G647_08018</name>
</gene>
<dbReference type="RefSeq" id="XP_008730552.1">
    <property type="nucleotide sequence ID" value="XM_008732330.1"/>
</dbReference>
<name>V9D4S2_9EURO</name>
<dbReference type="InterPro" id="IPR052895">
    <property type="entry name" value="HetReg/Transcr_Mod"/>
</dbReference>
<dbReference type="AlphaFoldDB" id="V9D4S2"/>
<reference evidence="1 2" key="1">
    <citation type="submission" date="2013-03" db="EMBL/GenBank/DDBJ databases">
        <title>The Genome Sequence of Cladophialophora carrionii CBS 160.54.</title>
        <authorList>
            <consortium name="The Broad Institute Genomics Platform"/>
            <person name="Cuomo C."/>
            <person name="de Hoog S."/>
            <person name="Gorbushina A."/>
            <person name="Walker B."/>
            <person name="Young S.K."/>
            <person name="Zeng Q."/>
            <person name="Gargeya S."/>
            <person name="Fitzgerald M."/>
            <person name="Haas B."/>
            <person name="Abouelleil A."/>
            <person name="Allen A.W."/>
            <person name="Alvarado L."/>
            <person name="Arachchi H.M."/>
            <person name="Berlin A.M."/>
            <person name="Chapman S.B."/>
            <person name="Gainer-Dewar J."/>
            <person name="Goldberg J."/>
            <person name="Griggs A."/>
            <person name="Gujja S."/>
            <person name="Hansen M."/>
            <person name="Howarth C."/>
            <person name="Imamovic A."/>
            <person name="Ireland A."/>
            <person name="Larimer J."/>
            <person name="McCowan C."/>
            <person name="Murphy C."/>
            <person name="Pearson M."/>
            <person name="Poon T.W."/>
            <person name="Priest M."/>
            <person name="Roberts A."/>
            <person name="Saif S."/>
            <person name="Shea T."/>
            <person name="Sisk P."/>
            <person name="Sykes S."/>
            <person name="Wortman J."/>
            <person name="Nusbaum C."/>
            <person name="Birren B."/>
        </authorList>
    </citation>
    <scope>NUCLEOTIDE SEQUENCE [LARGE SCALE GENOMIC DNA]</scope>
    <source>
        <strain evidence="1 2">CBS 160.54</strain>
    </source>
</reference>